<dbReference type="OrthoDB" id="10016252at2759"/>
<dbReference type="Proteomes" id="UP000288859">
    <property type="component" value="Unassembled WGS sequence"/>
</dbReference>
<comment type="caution">
    <text evidence="6">The sequence shown here is derived from an EMBL/GenBank/DDBJ whole genome shotgun (WGS) entry which is preliminary data.</text>
</comment>
<dbReference type="VEuPathDB" id="FungiDB:PV10_06315"/>
<accession>A0A438N9R9</accession>
<dbReference type="PRINTS" id="PR00420">
    <property type="entry name" value="RNGMNOXGNASE"/>
</dbReference>
<dbReference type="InterPro" id="IPR050641">
    <property type="entry name" value="RIFMO-like"/>
</dbReference>
<reference evidence="6 7" key="1">
    <citation type="submission" date="2017-03" db="EMBL/GenBank/DDBJ databases">
        <title>Genomes of endolithic fungi from Antarctica.</title>
        <authorList>
            <person name="Coleine C."/>
            <person name="Masonjones S."/>
            <person name="Stajich J.E."/>
        </authorList>
    </citation>
    <scope>NUCLEOTIDE SEQUENCE [LARGE SCALE GENOMIC DNA]</scope>
    <source>
        <strain evidence="6 7">CCFEE 6314</strain>
    </source>
</reference>
<evidence type="ECO:0000313" key="7">
    <source>
        <dbReference type="Proteomes" id="UP000288859"/>
    </source>
</evidence>
<evidence type="ECO:0000256" key="4">
    <source>
        <dbReference type="ARBA" id="ARBA00023002"/>
    </source>
</evidence>
<name>A0A438N9R9_EXOME</name>
<dbReference type="EMBL" id="NAJM01000012">
    <property type="protein sequence ID" value="RVX72525.1"/>
    <property type="molecule type" value="Genomic_DNA"/>
</dbReference>
<organism evidence="6 7">
    <name type="scientific">Exophiala mesophila</name>
    <name type="common">Black yeast-like fungus</name>
    <dbReference type="NCBI Taxonomy" id="212818"/>
    <lineage>
        <taxon>Eukaryota</taxon>
        <taxon>Fungi</taxon>
        <taxon>Dikarya</taxon>
        <taxon>Ascomycota</taxon>
        <taxon>Pezizomycotina</taxon>
        <taxon>Eurotiomycetes</taxon>
        <taxon>Chaetothyriomycetidae</taxon>
        <taxon>Chaetothyriales</taxon>
        <taxon>Herpotrichiellaceae</taxon>
        <taxon>Exophiala</taxon>
    </lineage>
</organism>
<keyword evidence="2" id="KW-0285">Flavoprotein</keyword>
<dbReference type="InterPro" id="IPR002938">
    <property type="entry name" value="FAD-bd"/>
</dbReference>
<evidence type="ECO:0000256" key="2">
    <source>
        <dbReference type="ARBA" id="ARBA00022630"/>
    </source>
</evidence>
<protein>
    <recommendedName>
        <fullName evidence="5">FAD-binding domain-containing protein</fullName>
    </recommendedName>
</protein>
<evidence type="ECO:0000313" key="6">
    <source>
        <dbReference type="EMBL" id="RVX72525.1"/>
    </source>
</evidence>
<dbReference type="PANTHER" id="PTHR43004:SF19">
    <property type="entry name" value="BINDING MONOOXYGENASE, PUTATIVE (JCVI)-RELATED"/>
    <property type="match status" value="1"/>
</dbReference>
<dbReference type="InterPro" id="IPR036188">
    <property type="entry name" value="FAD/NAD-bd_sf"/>
</dbReference>
<dbReference type="Pfam" id="PF01494">
    <property type="entry name" value="FAD_binding_3"/>
    <property type="match status" value="1"/>
</dbReference>
<evidence type="ECO:0000256" key="1">
    <source>
        <dbReference type="ARBA" id="ARBA00001974"/>
    </source>
</evidence>
<dbReference type="Gene3D" id="3.30.9.10">
    <property type="entry name" value="D-Amino Acid Oxidase, subunit A, domain 2"/>
    <property type="match status" value="1"/>
</dbReference>
<dbReference type="AlphaFoldDB" id="A0A438N9R9"/>
<dbReference type="PANTHER" id="PTHR43004">
    <property type="entry name" value="TRK SYSTEM POTASSIUM UPTAKE PROTEIN"/>
    <property type="match status" value="1"/>
</dbReference>
<keyword evidence="4" id="KW-0560">Oxidoreductase</keyword>
<feature type="domain" description="FAD-binding" evidence="5">
    <location>
        <begin position="4"/>
        <end position="357"/>
    </location>
</feature>
<comment type="cofactor">
    <cofactor evidence="1">
        <name>FAD</name>
        <dbReference type="ChEBI" id="CHEBI:57692"/>
    </cofactor>
</comment>
<dbReference type="SUPFAM" id="SSF51905">
    <property type="entry name" value="FAD/NAD(P)-binding domain"/>
    <property type="match status" value="1"/>
</dbReference>
<gene>
    <name evidence="6" type="ORF">B0A52_03715</name>
</gene>
<evidence type="ECO:0000259" key="5">
    <source>
        <dbReference type="Pfam" id="PF01494"/>
    </source>
</evidence>
<proteinExistence type="predicted"/>
<dbReference type="GO" id="GO:0016709">
    <property type="term" value="F:oxidoreductase activity, acting on paired donors, with incorporation or reduction of molecular oxygen, NAD(P)H as one donor, and incorporation of one atom of oxygen"/>
    <property type="evidence" value="ECO:0007669"/>
    <property type="project" value="UniProtKB-ARBA"/>
</dbReference>
<dbReference type="GO" id="GO:0071949">
    <property type="term" value="F:FAD binding"/>
    <property type="evidence" value="ECO:0007669"/>
    <property type="project" value="InterPro"/>
</dbReference>
<sequence length="417" mass="45763">MAEKQVIIIGAGPVGLFVALRLTQLGISVNILEKEKNAPPAPRALGYFGASMFALERAGIWEEVKSGGPTFGALGWRKLATELPDGSKDWGEEIAFWNLADGSSYEEGKPGWGMTIMGQHRLKDIILPRIMKSGLAEINYGYGLTHLNQDGNGVTVVATNEDGDTKTLTAEYVVAADGGKSATRKQLGIELEGFTWPEIIISNDVELNVPTPPRTGVNYIIAPGDWCFFCPLTYPNPNGPTPYRVTFAMTEGECKPEEFDLNVKRKFEAVVPGPRPLTYKILRQQPYRIHQRLASSMVKGRVCLAGDAAHLNSPWGGLGLTTGLLDAESLADALDFVINKNKSLDTLQIWSDARRKAFSTVTNPISIKNKLRCSDQNPDTVVQDDPFIRAIVSRDEGELNKIAHAFDNWRTTMSELV</sequence>
<keyword evidence="3" id="KW-0274">FAD</keyword>
<dbReference type="Gene3D" id="3.50.50.60">
    <property type="entry name" value="FAD/NAD(P)-binding domain"/>
    <property type="match status" value="1"/>
</dbReference>
<evidence type="ECO:0000256" key="3">
    <source>
        <dbReference type="ARBA" id="ARBA00022827"/>
    </source>
</evidence>